<comment type="caution">
    <text evidence="9">The sequence shown here is derived from an EMBL/GenBank/DDBJ whole genome shotgun (WGS) entry which is preliminary data.</text>
</comment>
<dbReference type="EMBL" id="JACBZP010000001">
    <property type="protein sequence ID" value="NYI66953.1"/>
    <property type="molecule type" value="Genomic_DNA"/>
</dbReference>
<evidence type="ECO:0000259" key="8">
    <source>
        <dbReference type="PROSITE" id="PS50928"/>
    </source>
</evidence>
<dbReference type="InterPro" id="IPR035906">
    <property type="entry name" value="MetI-like_sf"/>
</dbReference>
<organism evidence="9 10">
    <name type="scientific">Spelaeicoccus albus</name>
    <dbReference type="NCBI Taxonomy" id="1280376"/>
    <lineage>
        <taxon>Bacteria</taxon>
        <taxon>Bacillati</taxon>
        <taxon>Actinomycetota</taxon>
        <taxon>Actinomycetes</taxon>
        <taxon>Micrococcales</taxon>
        <taxon>Brevibacteriaceae</taxon>
        <taxon>Spelaeicoccus</taxon>
    </lineage>
</organism>
<comment type="subcellular location">
    <subcellularLocation>
        <location evidence="1 7">Cell membrane</location>
        <topology evidence="1 7">Multi-pass membrane protein</topology>
    </subcellularLocation>
</comment>
<dbReference type="PANTHER" id="PTHR30151">
    <property type="entry name" value="ALKANE SULFONATE ABC TRANSPORTER-RELATED, MEMBRANE SUBUNIT"/>
    <property type="match status" value="1"/>
</dbReference>
<dbReference type="AlphaFoldDB" id="A0A7Z0D1G0"/>
<reference evidence="9 10" key="1">
    <citation type="submission" date="2020-07" db="EMBL/GenBank/DDBJ databases">
        <title>Sequencing the genomes of 1000 actinobacteria strains.</title>
        <authorList>
            <person name="Klenk H.-P."/>
        </authorList>
    </citation>
    <scope>NUCLEOTIDE SEQUENCE [LARGE SCALE GENOMIC DNA]</scope>
    <source>
        <strain evidence="9 10">DSM 26341</strain>
    </source>
</reference>
<keyword evidence="2 7" id="KW-0813">Transport</keyword>
<feature type="transmembrane region" description="Helical" evidence="7">
    <location>
        <begin position="148"/>
        <end position="167"/>
    </location>
</feature>
<evidence type="ECO:0000256" key="7">
    <source>
        <dbReference type="RuleBase" id="RU363032"/>
    </source>
</evidence>
<feature type="transmembrane region" description="Helical" evidence="7">
    <location>
        <begin position="188"/>
        <end position="205"/>
    </location>
</feature>
<keyword evidence="3" id="KW-1003">Cell membrane</keyword>
<feature type="domain" description="ABC transmembrane type-1" evidence="8">
    <location>
        <begin position="82"/>
        <end position="262"/>
    </location>
</feature>
<dbReference type="Pfam" id="PF00528">
    <property type="entry name" value="BPD_transp_1"/>
    <property type="match status" value="1"/>
</dbReference>
<accession>A0A7Z0D1G0</accession>
<evidence type="ECO:0000256" key="6">
    <source>
        <dbReference type="ARBA" id="ARBA00023136"/>
    </source>
</evidence>
<dbReference type="PANTHER" id="PTHR30151:SF20">
    <property type="entry name" value="ABC TRANSPORTER PERMEASE PROTEIN HI_0355-RELATED"/>
    <property type="match status" value="1"/>
</dbReference>
<dbReference type="Proteomes" id="UP000539111">
    <property type="component" value="Unassembled WGS sequence"/>
</dbReference>
<gene>
    <name evidence="9" type="ORF">BJY26_001259</name>
</gene>
<evidence type="ECO:0000256" key="4">
    <source>
        <dbReference type="ARBA" id="ARBA00022692"/>
    </source>
</evidence>
<dbReference type="GO" id="GO:0005886">
    <property type="term" value="C:plasma membrane"/>
    <property type="evidence" value="ECO:0007669"/>
    <property type="project" value="UniProtKB-SubCell"/>
</dbReference>
<dbReference type="InterPro" id="IPR000515">
    <property type="entry name" value="MetI-like"/>
</dbReference>
<keyword evidence="6 7" id="KW-0472">Membrane</keyword>
<dbReference type="SUPFAM" id="SSF161098">
    <property type="entry name" value="MetI-like"/>
    <property type="match status" value="1"/>
</dbReference>
<protein>
    <submittedName>
        <fullName evidence="9">NitT/TauT family transport system permease protein</fullName>
    </submittedName>
</protein>
<sequence length="278" mass="30219">MAIVETDRAKSVTASNNAAAARGTSRRVRMISAQIAIGILLVGAWEFLVKIGLLDPFFFSDPWSVGKKIWEWFATGSIFPHLEATALASLLAFVIGVIVGLVFGVLLGRVRILAELADPYIKMLNALPRLVLAPIFLLWFGIGIWSKVALGVTLVGFIVFFNTFEGVRSVSKVHVRNSRMLGASETQLLRSVYIPSAFGSIFSSLHTSVGFAIIGAVVGEYLGAVRGMGYLIAQAQGTFQTDTVMAGLIVLMVFVLVIEFFVTIAEKRLLAYRQAEKD</sequence>
<evidence type="ECO:0000256" key="3">
    <source>
        <dbReference type="ARBA" id="ARBA00022475"/>
    </source>
</evidence>
<feature type="transmembrane region" description="Helical" evidence="7">
    <location>
        <begin position="244"/>
        <end position="265"/>
    </location>
</feature>
<feature type="transmembrane region" description="Helical" evidence="7">
    <location>
        <begin position="120"/>
        <end position="142"/>
    </location>
</feature>
<evidence type="ECO:0000256" key="1">
    <source>
        <dbReference type="ARBA" id="ARBA00004651"/>
    </source>
</evidence>
<dbReference type="CDD" id="cd06261">
    <property type="entry name" value="TM_PBP2"/>
    <property type="match status" value="1"/>
</dbReference>
<keyword evidence="5 7" id="KW-1133">Transmembrane helix</keyword>
<feature type="transmembrane region" description="Helical" evidence="7">
    <location>
        <begin position="86"/>
        <end position="108"/>
    </location>
</feature>
<keyword evidence="10" id="KW-1185">Reference proteome</keyword>
<proteinExistence type="inferred from homology"/>
<dbReference type="GO" id="GO:0055085">
    <property type="term" value="P:transmembrane transport"/>
    <property type="evidence" value="ECO:0007669"/>
    <property type="project" value="InterPro"/>
</dbReference>
<evidence type="ECO:0000256" key="2">
    <source>
        <dbReference type="ARBA" id="ARBA00022448"/>
    </source>
</evidence>
<comment type="similarity">
    <text evidence="7">Belongs to the binding-protein-dependent transport system permease family.</text>
</comment>
<evidence type="ECO:0000256" key="5">
    <source>
        <dbReference type="ARBA" id="ARBA00022989"/>
    </source>
</evidence>
<dbReference type="PROSITE" id="PS50928">
    <property type="entry name" value="ABC_TM1"/>
    <property type="match status" value="1"/>
</dbReference>
<evidence type="ECO:0000313" key="9">
    <source>
        <dbReference type="EMBL" id="NYI66953.1"/>
    </source>
</evidence>
<feature type="transmembrane region" description="Helical" evidence="7">
    <location>
        <begin position="31"/>
        <end position="53"/>
    </location>
</feature>
<dbReference type="Gene3D" id="1.10.3720.10">
    <property type="entry name" value="MetI-like"/>
    <property type="match status" value="1"/>
</dbReference>
<keyword evidence="4 7" id="KW-0812">Transmembrane</keyword>
<name>A0A7Z0D1G0_9MICO</name>
<evidence type="ECO:0000313" key="10">
    <source>
        <dbReference type="Proteomes" id="UP000539111"/>
    </source>
</evidence>